<feature type="compositionally biased region" description="Polar residues" evidence="1">
    <location>
        <begin position="1"/>
        <end position="10"/>
    </location>
</feature>
<proteinExistence type="predicted"/>
<organism evidence="2 3">
    <name type="scientific">Chelatococcus sambhunathii</name>
    <dbReference type="NCBI Taxonomy" id="363953"/>
    <lineage>
        <taxon>Bacteria</taxon>
        <taxon>Pseudomonadati</taxon>
        <taxon>Pseudomonadota</taxon>
        <taxon>Alphaproteobacteria</taxon>
        <taxon>Hyphomicrobiales</taxon>
        <taxon>Chelatococcaceae</taxon>
        <taxon>Chelatococcus</taxon>
    </lineage>
</organism>
<keyword evidence="3" id="KW-1185">Reference proteome</keyword>
<gene>
    <name evidence="2" type="ORF">IHQ68_08235</name>
</gene>
<name>A0ABU1DF18_9HYPH</name>
<feature type="region of interest" description="Disordered" evidence="1">
    <location>
        <begin position="1"/>
        <end position="36"/>
    </location>
</feature>
<evidence type="ECO:0000256" key="1">
    <source>
        <dbReference type="SAM" id="MobiDB-lite"/>
    </source>
</evidence>
<comment type="caution">
    <text evidence="2">The sequence shown here is derived from an EMBL/GenBank/DDBJ whole genome shotgun (WGS) entry which is preliminary data.</text>
</comment>
<dbReference type="EMBL" id="JADBEO010000013">
    <property type="protein sequence ID" value="MDR4306604.1"/>
    <property type="molecule type" value="Genomic_DNA"/>
</dbReference>
<sequence length="49" mass="5354">MSQASTSLIGDTSRRVNTKMQGSFAKQRTAAKRKKARQHLAAGDCAEFL</sequence>
<evidence type="ECO:0000313" key="3">
    <source>
        <dbReference type="Proteomes" id="UP001181622"/>
    </source>
</evidence>
<dbReference type="RefSeq" id="WP_309390634.1">
    <property type="nucleotide sequence ID" value="NZ_JADBEO010000013.1"/>
</dbReference>
<protein>
    <submittedName>
        <fullName evidence="2">Uncharacterized protein</fullName>
    </submittedName>
</protein>
<evidence type="ECO:0000313" key="2">
    <source>
        <dbReference type="EMBL" id="MDR4306604.1"/>
    </source>
</evidence>
<reference evidence="2" key="1">
    <citation type="submission" date="2020-10" db="EMBL/GenBank/DDBJ databases">
        <authorList>
            <person name="Abbas A."/>
            <person name="Razzaq R."/>
            <person name="Waqas M."/>
            <person name="Abbas N."/>
            <person name="Nielsen T.K."/>
            <person name="Hansen L.H."/>
            <person name="Hussain S."/>
            <person name="Shahid M."/>
        </authorList>
    </citation>
    <scope>NUCLEOTIDE SEQUENCE</scope>
    <source>
        <strain evidence="2">S14</strain>
    </source>
</reference>
<accession>A0ABU1DF18</accession>
<dbReference type="Proteomes" id="UP001181622">
    <property type="component" value="Unassembled WGS sequence"/>
</dbReference>